<dbReference type="Proteomes" id="UP001596119">
    <property type="component" value="Unassembled WGS sequence"/>
</dbReference>
<accession>A0ABW1IIT7</accession>
<keyword evidence="3 5" id="KW-0067">ATP-binding</keyword>
<dbReference type="InterPro" id="IPR003593">
    <property type="entry name" value="AAA+_ATPase"/>
</dbReference>
<gene>
    <name evidence="5" type="ORF">ACFQH9_30380</name>
</gene>
<dbReference type="Pfam" id="PF00005">
    <property type="entry name" value="ABC_tran"/>
    <property type="match status" value="1"/>
</dbReference>
<dbReference type="CDD" id="cd03293">
    <property type="entry name" value="ABC_NrtD_SsuB_transporters"/>
    <property type="match status" value="1"/>
</dbReference>
<dbReference type="InterPro" id="IPR027417">
    <property type="entry name" value="P-loop_NTPase"/>
</dbReference>
<evidence type="ECO:0000256" key="2">
    <source>
        <dbReference type="ARBA" id="ARBA00022741"/>
    </source>
</evidence>
<evidence type="ECO:0000313" key="5">
    <source>
        <dbReference type="EMBL" id="MFC5952577.1"/>
    </source>
</evidence>
<dbReference type="PANTHER" id="PTHR42788:SF13">
    <property type="entry name" value="ALIPHATIC SULFONATES IMPORT ATP-BINDING PROTEIN SSUB"/>
    <property type="match status" value="1"/>
</dbReference>
<keyword evidence="1" id="KW-0813">Transport</keyword>
<dbReference type="GO" id="GO:0005524">
    <property type="term" value="F:ATP binding"/>
    <property type="evidence" value="ECO:0007669"/>
    <property type="project" value="UniProtKB-KW"/>
</dbReference>
<sequence length="275" mass="30268">MSETSTAIDDGTGSKNGAPIDGLIVKGVHYAYTMRKGEPLEIFSDISFSARPGEFVSIVGPSGCGKSTMLRILCGLVRPTAGTVTLGGAPVTGRTAKAAMVFQDDRLLPWRTAIKNVCFSIENDKPAMDIMARSRRALKMVGLGDFTDRFPNQLSGGMRQRVNLARALVSNPQLLLMDEPFAALDAQSRETHQMSLQEIWAETRKTVIFVTHDLDEAIMLSDRVVVLGQRGSGIVEDVHIPVPRPRVLDMRHSPEFIEISRRLRHLLTHDDSSDQ</sequence>
<dbReference type="InterPro" id="IPR050166">
    <property type="entry name" value="ABC_transporter_ATP-bind"/>
</dbReference>
<keyword evidence="6" id="KW-1185">Reference proteome</keyword>
<evidence type="ECO:0000256" key="1">
    <source>
        <dbReference type="ARBA" id="ARBA00022448"/>
    </source>
</evidence>
<dbReference type="Gene3D" id="3.40.50.300">
    <property type="entry name" value="P-loop containing nucleotide triphosphate hydrolases"/>
    <property type="match status" value="1"/>
</dbReference>
<dbReference type="RefSeq" id="WP_379571592.1">
    <property type="nucleotide sequence ID" value="NZ_JBHSQK010000110.1"/>
</dbReference>
<protein>
    <submittedName>
        <fullName evidence="5">ABC transporter ATP-binding protein</fullName>
    </submittedName>
</protein>
<dbReference type="PROSITE" id="PS50893">
    <property type="entry name" value="ABC_TRANSPORTER_2"/>
    <property type="match status" value="1"/>
</dbReference>
<comment type="caution">
    <text evidence="5">The sequence shown here is derived from an EMBL/GenBank/DDBJ whole genome shotgun (WGS) entry which is preliminary data.</text>
</comment>
<evidence type="ECO:0000259" key="4">
    <source>
        <dbReference type="PROSITE" id="PS50893"/>
    </source>
</evidence>
<dbReference type="InterPro" id="IPR017871">
    <property type="entry name" value="ABC_transporter-like_CS"/>
</dbReference>
<feature type="domain" description="ABC transporter" evidence="4">
    <location>
        <begin position="23"/>
        <end position="254"/>
    </location>
</feature>
<dbReference type="PROSITE" id="PS00211">
    <property type="entry name" value="ABC_TRANSPORTER_1"/>
    <property type="match status" value="1"/>
</dbReference>
<name>A0ABW1IIT7_9PSEU</name>
<dbReference type="EMBL" id="JBHSQK010000110">
    <property type="protein sequence ID" value="MFC5952577.1"/>
    <property type="molecule type" value="Genomic_DNA"/>
</dbReference>
<keyword evidence="2" id="KW-0547">Nucleotide-binding</keyword>
<dbReference type="InterPro" id="IPR003439">
    <property type="entry name" value="ABC_transporter-like_ATP-bd"/>
</dbReference>
<dbReference type="SUPFAM" id="SSF52540">
    <property type="entry name" value="P-loop containing nucleoside triphosphate hydrolases"/>
    <property type="match status" value="1"/>
</dbReference>
<dbReference type="PANTHER" id="PTHR42788">
    <property type="entry name" value="TAURINE IMPORT ATP-BINDING PROTEIN-RELATED"/>
    <property type="match status" value="1"/>
</dbReference>
<dbReference type="SMART" id="SM00382">
    <property type="entry name" value="AAA"/>
    <property type="match status" value="1"/>
</dbReference>
<reference evidence="6" key="1">
    <citation type="journal article" date="2019" name="Int. J. Syst. Evol. Microbiol.">
        <title>The Global Catalogue of Microorganisms (GCM) 10K type strain sequencing project: providing services to taxonomists for standard genome sequencing and annotation.</title>
        <authorList>
            <consortium name="The Broad Institute Genomics Platform"/>
            <consortium name="The Broad Institute Genome Sequencing Center for Infectious Disease"/>
            <person name="Wu L."/>
            <person name="Ma J."/>
        </authorList>
    </citation>
    <scope>NUCLEOTIDE SEQUENCE [LARGE SCALE GENOMIC DNA]</scope>
    <source>
        <strain evidence="6">CGMCC 4.7397</strain>
    </source>
</reference>
<evidence type="ECO:0000256" key="3">
    <source>
        <dbReference type="ARBA" id="ARBA00022840"/>
    </source>
</evidence>
<proteinExistence type="predicted"/>
<evidence type="ECO:0000313" key="6">
    <source>
        <dbReference type="Proteomes" id="UP001596119"/>
    </source>
</evidence>
<organism evidence="5 6">
    <name type="scientific">Pseudonocardia lutea</name>
    <dbReference type="NCBI Taxonomy" id="2172015"/>
    <lineage>
        <taxon>Bacteria</taxon>
        <taxon>Bacillati</taxon>
        <taxon>Actinomycetota</taxon>
        <taxon>Actinomycetes</taxon>
        <taxon>Pseudonocardiales</taxon>
        <taxon>Pseudonocardiaceae</taxon>
        <taxon>Pseudonocardia</taxon>
    </lineage>
</organism>